<organism evidence="1 2">
    <name type="scientific">Limnospira maxima CS-328</name>
    <dbReference type="NCBI Taxonomy" id="513049"/>
    <lineage>
        <taxon>Bacteria</taxon>
        <taxon>Bacillati</taxon>
        <taxon>Cyanobacteriota</taxon>
        <taxon>Cyanophyceae</taxon>
        <taxon>Oscillatoriophycideae</taxon>
        <taxon>Oscillatoriales</taxon>
        <taxon>Sirenicapillariaceae</taxon>
        <taxon>Limnospira</taxon>
    </lineage>
</organism>
<evidence type="ECO:0000313" key="1">
    <source>
        <dbReference type="EMBL" id="EDZ95432.1"/>
    </source>
</evidence>
<dbReference type="EMBL" id="ABYK01000010">
    <property type="protein sequence ID" value="EDZ95432.1"/>
    <property type="molecule type" value="Genomic_DNA"/>
</dbReference>
<keyword evidence="2" id="KW-1185">Reference proteome</keyword>
<gene>
    <name evidence="1" type="ORF">AmaxDRAFT_1702</name>
</gene>
<dbReference type="AlphaFoldDB" id="B5VYW0"/>
<reference evidence="1 2" key="1">
    <citation type="journal article" date="2011" name="Appl. Environ. Microbiol.">
        <title>Contribution of a Sodium Ion Gradient to Energy Conservation during Fermentation in the Cyanobacterium Arthrospira (Spirulina) maxima CS-328.</title>
        <authorList>
            <person name="Carrieri D."/>
            <person name="Ananyev G."/>
            <person name="Lenz O."/>
            <person name="Bryant D.A."/>
            <person name="Dismukes G.C."/>
        </authorList>
    </citation>
    <scope>NUCLEOTIDE SEQUENCE [LARGE SCALE GENOMIC DNA]</scope>
    <source>
        <strain evidence="1 2">CS-328</strain>
    </source>
</reference>
<sequence length="31" mass="3508">MYYMLGDTKRGVNMSMGLDKLPMVKEVSSLL</sequence>
<dbReference type="Proteomes" id="UP000004061">
    <property type="component" value="Unassembled WGS sequence"/>
</dbReference>
<protein>
    <submittedName>
        <fullName evidence="1">Uncharacterized protein</fullName>
    </submittedName>
</protein>
<proteinExistence type="predicted"/>
<accession>B5VYW0</accession>
<comment type="caution">
    <text evidence="1">The sequence shown here is derived from an EMBL/GenBank/DDBJ whole genome shotgun (WGS) entry which is preliminary data.</text>
</comment>
<evidence type="ECO:0000313" key="2">
    <source>
        <dbReference type="Proteomes" id="UP000004061"/>
    </source>
</evidence>
<name>B5VYW0_LIMMA</name>